<organism evidence="1 2">
    <name type="scientific">Citrus sinensis</name>
    <name type="common">Sweet orange</name>
    <name type="synonym">Citrus aurantium var. sinensis</name>
    <dbReference type="NCBI Taxonomy" id="2711"/>
    <lineage>
        <taxon>Eukaryota</taxon>
        <taxon>Viridiplantae</taxon>
        <taxon>Streptophyta</taxon>
        <taxon>Embryophyta</taxon>
        <taxon>Tracheophyta</taxon>
        <taxon>Spermatophyta</taxon>
        <taxon>Magnoliopsida</taxon>
        <taxon>eudicotyledons</taxon>
        <taxon>Gunneridae</taxon>
        <taxon>Pentapetalae</taxon>
        <taxon>rosids</taxon>
        <taxon>malvids</taxon>
        <taxon>Sapindales</taxon>
        <taxon>Rutaceae</taxon>
        <taxon>Aurantioideae</taxon>
        <taxon>Citrus</taxon>
    </lineage>
</organism>
<name>A0ACB8NWG3_CITSI</name>
<protein>
    <submittedName>
        <fullName evidence="1">Pentatricopeptide repeat-containing protein</fullName>
    </submittedName>
</protein>
<accession>A0ACB8NWG3</accession>
<gene>
    <name evidence="1" type="ORF">KPL71_001401</name>
</gene>
<keyword evidence="2" id="KW-1185">Reference proteome</keyword>
<dbReference type="Proteomes" id="UP000829398">
    <property type="component" value="Chromosome 1"/>
</dbReference>
<sequence>MRSRFRQLKRIYREHFQQKFKFHSQLTTQFSKLQSCNSVTSHKTLIPIINLQARNSEFLFLGRIETAQLVHSLANSDEKSEFQRYPGDEIAINVQNILKTCSVSTKGEIEKALNQCELTLTDDLIVNVINRYRFDWEAAYTFFKWVSREGDYSPGSNVFNAILDVLGRARRFVELIQVFDEMPDLVNEKTYGILLNRYAAAHMVEEAIGVFDRRKEFGELDDLSAFQNLLLWLCRYKHVEVAETFFESEKNEFGYDIKTMNIILNGWCVLGNVYEAKRFWKDIIKSKCEPDSVTYATFVNALTKKGKLGTALRLFQAMWEKGRKPDVVTCNCIIDALCFKKRIPEALEVLREMKNRGCLPNVTTYNSLIKHLCKIKRMETVYEYLDEMEQKNGSCLPNEITFNYLLKSLKKPEEVPWVLERMERNGCKMSTDTYNVILKLYVNWDCEDKVRHTWEEMEKKGMGPDQRSYTVMIHGLYDKGRLEDALSYFHEMRLKGMVPEPRTGILVNDMNIKLKERGEQGKKDTCALLLGCVCYRFCNTATSLKKTLWSRLVEKLKDVKVVKVD</sequence>
<comment type="caution">
    <text evidence="1">The sequence shown here is derived from an EMBL/GenBank/DDBJ whole genome shotgun (WGS) entry which is preliminary data.</text>
</comment>
<proteinExistence type="predicted"/>
<dbReference type="EMBL" id="CM039170">
    <property type="protein sequence ID" value="KAH9802471.1"/>
    <property type="molecule type" value="Genomic_DNA"/>
</dbReference>
<reference evidence="2" key="1">
    <citation type="journal article" date="2023" name="Hortic. Res.">
        <title>A chromosome-level phased genome enabling allele-level studies in sweet orange: a case study on citrus Huanglongbing tolerance.</title>
        <authorList>
            <person name="Wu B."/>
            <person name="Yu Q."/>
            <person name="Deng Z."/>
            <person name="Duan Y."/>
            <person name="Luo F."/>
            <person name="Gmitter F. Jr."/>
        </authorList>
    </citation>
    <scope>NUCLEOTIDE SEQUENCE [LARGE SCALE GENOMIC DNA]</scope>
    <source>
        <strain evidence="2">cv. Valencia</strain>
    </source>
</reference>
<evidence type="ECO:0000313" key="2">
    <source>
        <dbReference type="Proteomes" id="UP000829398"/>
    </source>
</evidence>
<evidence type="ECO:0000313" key="1">
    <source>
        <dbReference type="EMBL" id="KAH9802471.1"/>
    </source>
</evidence>